<proteinExistence type="predicted"/>
<comment type="caution">
    <text evidence="2">The sequence shown here is derived from an EMBL/GenBank/DDBJ whole genome shotgun (WGS) entry which is preliminary data.</text>
</comment>
<keyword evidence="3" id="KW-1185">Reference proteome</keyword>
<dbReference type="AlphaFoldDB" id="A0A250XTU6"/>
<dbReference type="Proteomes" id="UP000232323">
    <property type="component" value="Unassembled WGS sequence"/>
</dbReference>
<reference evidence="2 3" key="1">
    <citation type="submission" date="2017-08" db="EMBL/GenBank/DDBJ databases">
        <title>Acidophilic green algal genome provides insights into adaptation to an acidic environment.</title>
        <authorList>
            <person name="Hirooka S."/>
            <person name="Hirose Y."/>
            <person name="Kanesaki Y."/>
            <person name="Higuchi S."/>
            <person name="Fujiwara T."/>
            <person name="Onuma R."/>
            <person name="Era A."/>
            <person name="Ohbayashi R."/>
            <person name="Uzuka A."/>
            <person name="Nozaki H."/>
            <person name="Yoshikawa H."/>
            <person name="Miyagishima S.Y."/>
        </authorList>
    </citation>
    <scope>NUCLEOTIDE SEQUENCE [LARGE SCALE GENOMIC DNA]</scope>
    <source>
        <strain evidence="2 3">NIES-2499</strain>
    </source>
</reference>
<evidence type="ECO:0000313" key="2">
    <source>
        <dbReference type="EMBL" id="GAX86474.1"/>
    </source>
</evidence>
<feature type="region of interest" description="Disordered" evidence="1">
    <location>
        <begin position="1"/>
        <end position="36"/>
    </location>
</feature>
<evidence type="ECO:0000313" key="3">
    <source>
        <dbReference type="Proteomes" id="UP000232323"/>
    </source>
</evidence>
<dbReference type="EMBL" id="BEGY01000319">
    <property type="protein sequence ID" value="GAX86474.1"/>
    <property type="molecule type" value="Genomic_DNA"/>
</dbReference>
<organism evidence="2 3">
    <name type="scientific">Chlamydomonas eustigma</name>
    <dbReference type="NCBI Taxonomy" id="1157962"/>
    <lineage>
        <taxon>Eukaryota</taxon>
        <taxon>Viridiplantae</taxon>
        <taxon>Chlorophyta</taxon>
        <taxon>core chlorophytes</taxon>
        <taxon>Chlorophyceae</taxon>
        <taxon>CS clade</taxon>
        <taxon>Chlamydomonadales</taxon>
        <taxon>Chlamydomonadaceae</taxon>
        <taxon>Chlamydomonas</taxon>
    </lineage>
</organism>
<name>A0A250XTU6_9CHLO</name>
<sequence length="151" mass="16704">MPASWAKPQSTSGVAQPYPVDSNPIHRPDPINPNPYPYYPSISSTDLSAVSSTPLVSFQPLRPLPAGFPLEPKVSPDHWSALVTSCLSNLDFTSISDYFNQLPSHLFYFQNPLESPGYLTRYAHQARDKLEFPKPGAPVSYCIIACHCLII</sequence>
<evidence type="ECO:0000256" key="1">
    <source>
        <dbReference type="SAM" id="MobiDB-lite"/>
    </source>
</evidence>
<gene>
    <name evidence="2" type="ORF">CEUSTIGMA_g13883.t1</name>
</gene>
<accession>A0A250XTU6</accession>
<protein>
    <submittedName>
        <fullName evidence="2">Uncharacterized protein</fullName>
    </submittedName>
</protein>